<accession>A0A1H6AQA7</accession>
<gene>
    <name evidence="2" type="ORF">SAMN04488130_1196</name>
</gene>
<dbReference type="RefSeq" id="WP_104000967.1">
    <property type="nucleotide sequence ID" value="NZ_FNVP01000019.1"/>
</dbReference>
<evidence type="ECO:0000313" key="3">
    <source>
        <dbReference type="Proteomes" id="UP000236737"/>
    </source>
</evidence>
<keyword evidence="3" id="KW-1185">Reference proteome</keyword>
<dbReference type="Proteomes" id="UP000236737">
    <property type="component" value="Unassembled WGS sequence"/>
</dbReference>
<dbReference type="Pfam" id="PF20130">
    <property type="entry name" value="DUF6520"/>
    <property type="match status" value="1"/>
</dbReference>
<sequence>MKTRILKTVLPVAAIMFAIAGPFASQTSGKGVLAVQTGYIDAPSPCSEAVTCNTNVGPLCTLLVNGIQRQAYGKINPQDSNCTKVLYRNN</sequence>
<dbReference type="EMBL" id="FNVP01000019">
    <property type="protein sequence ID" value="SEG50929.1"/>
    <property type="molecule type" value="Genomic_DNA"/>
</dbReference>
<feature type="chain" id="PRO_5009292906" evidence="1">
    <location>
        <begin position="21"/>
        <end position="90"/>
    </location>
</feature>
<dbReference type="AlphaFoldDB" id="A0A1H6AQA7"/>
<protein>
    <submittedName>
        <fullName evidence="2">Uncharacterized protein</fullName>
    </submittedName>
</protein>
<keyword evidence="1" id="KW-0732">Signal</keyword>
<proteinExistence type="predicted"/>
<organism evidence="2 3">
    <name type="scientific">Flavobacterium urumqiense</name>
    <dbReference type="NCBI Taxonomy" id="935224"/>
    <lineage>
        <taxon>Bacteria</taxon>
        <taxon>Pseudomonadati</taxon>
        <taxon>Bacteroidota</taxon>
        <taxon>Flavobacteriia</taxon>
        <taxon>Flavobacteriales</taxon>
        <taxon>Flavobacteriaceae</taxon>
        <taxon>Flavobacterium</taxon>
    </lineage>
</organism>
<name>A0A1H6AQA7_9FLAO</name>
<evidence type="ECO:0000313" key="2">
    <source>
        <dbReference type="EMBL" id="SEG50929.1"/>
    </source>
</evidence>
<reference evidence="3" key="1">
    <citation type="submission" date="2016-10" db="EMBL/GenBank/DDBJ databases">
        <authorList>
            <person name="Varghese N."/>
            <person name="Submissions S."/>
        </authorList>
    </citation>
    <scope>NUCLEOTIDE SEQUENCE [LARGE SCALE GENOMIC DNA]</scope>
    <source>
        <strain evidence="3">CGMCC 1.9230</strain>
    </source>
</reference>
<dbReference type="InterPro" id="IPR045391">
    <property type="entry name" value="DUF6520"/>
</dbReference>
<feature type="signal peptide" evidence="1">
    <location>
        <begin position="1"/>
        <end position="20"/>
    </location>
</feature>
<evidence type="ECO:0000256" key="1">
    <source>
        <dbReference type="SAM" id="SignalP"/>
    </source>
</evidence>